<dbReference type="AlphaFoldDB" id="A0A0D3IAM3"/>
<evidence type="ECO:0000256" key="1">
    <source>
        <dbReference type="SAM" id="MobiDB-lite"/>
    </source>
</evidence>
<evidence type="ECO:0000313" key="2">
    <source>
        <dbReference type="EnsemblProtists" id="EOD08308"/>
    </source>
</evidence>
<reference evidence="2" key="2">
    <citation type="submission" date="2024-10" db="UniProtKB">
        <authorList>
            <consortium name="EnsemblProtists"/>
        </authorList>
    </citation>
    <scope>IDENTIFICATION</scope>
</reference>
<reference evidence="3" key="1">
    <citation type="journal article" date="2013" name="Nature">
        <title>Pan genome of the phytoplankton Emiliania underpins its global distribution.</title>
        <authorList>
            <person name="Read B.A."/>
            <person name="Kegel J."/>
            <person name="Klute M.J."/>
            <person name="Kuo A."/>
            <person name="Lefebvre S.C."/>
            <person name="Maumus F."/>
            <person name="Mayer C."/>
            <person name="Miller J."/>
            <person name="Monier A."/>
            <person name="Salamov A."/>
            <person name="Young J."/>
            <person name="Aguilar M."/>
            <person name="Claverie J.M."/>
            <person name="Frickenhaus S."/>
            <person name="Gonzalez K."/>
            <person name="Herman E.K."/>
            <person name="Lin Y.C."/>
            <person name="Napier J."/>
            <person name="Ogata H."/>
            <person name="Sarno A.F."/>
            <person name="Shmutz J."/>
            <person name="Schroeder D."/>
            <person name="de Vargas C."/>
            <person name="Verret F."/>
            <person name="von Dassow P."/>
            <person name="Valentin K."/>
            <person name="Van de Peer Y."/>
            <person name="Wheeler G."/>
            <person name="Dacks J.B."/>
            <person name="Delwiche C.F."/>
            <person name="Dyhrman S.T."/>
            <person name="Glockner G."/>
            <person name="John U."/>
            <person name="Richards T."/>
            <person name="Worden A.Z."/>
            <person name="Zhang X."/>
            <person name="Grigoriev I.V."/>
            <person name="Allen A.E."/>
            <person name="Bidle K."/>
            <person name="Borodovsky M."/>
            <person name="Bowler C."/>
            <person name="Brownlee C."/>
            <person name="Cock J.M."/>
            <person name="Elias M."/>
            <person name="Gladyshev V.N."/>
            <person name="Groth M."/>
            <person name="Guda C."/>
            <person name="Hadaegh A."/>
            <person name="Iglesias-Rodriguez M.D."/>
            <person name="Jenkins J."/>
            <person name="Jones B.M."/>
            <person name="Lawson T."/>
            <person name="Leese F."/>
            <person name="Lindquist E."/>
            <person name="Lobanov A."/>
            <person name="Lomsadze A."/>
            <person name="Malik S.B."/>
            <person name="Marsh M.E."/>
            <person name="Mackinder L."/>
            <person name="Mock T."/>
            <person name="Mueller-Roeber B."/>
            <person name="Pagarete A."/>
            <person name="Parker M."/>
            <person name="Probert I."/>
            <person name="Quesneville H."/>
            <person name="Raines C."/>
            <person name="Rensing S.A."/>
            <person name="Riano-Pachon D.M."/>
            <person name="Richier S."/>
            <person name="Rokitta S."/>
            <person name="Shiraiwa Y."/>
            <person name="Soanes D.M."/>
            <person name="van der Giezen M."/>
            <person name="Wahlund T.M."/>
            <person name="Williams B."/>
            <person name="Wilson W."/>
            <person name="Wolfe G."/>
            <person name="Wurch L.L."/>
        </authorList>
    </citation>
    <scope>NUCLEOTIDE SEQUENCE</scope>
</reference>
<sequence length="161" mass="17072">MEAGQLRSTITALHERAVDLERTIASAEEGGRLHNWPAALGHFQLLSQQLQLLSDRVIAEEALLQDQAVQPLSLTEHSATIPMLLSTMRDPEQEEELQRELAAAAGAASCEPTTHPAHEAACVHFAEAAAAAGLPGASALRFGGAGGPEGGPQLFKRRRAQ</sequence>
<dbReference type="RefSeq" id="XP_005760737.1">
    <property type="nucleotide sequence ID" value="XM_005760680.1"/>
</dbReference>
<proteinExistence type="predicted"/>
<dbReference type="RefSeq" id="XP_005767796.1">
    <property type="nucleotide sequence ID" value="XM_005767739.1"/>
</dbReference>
<protein>
    <recommendedName>
        <fullName evidence="4">Mediator of RNA polymerase II transcription subunit 8</fullName>
    </recommendedName>
</protein>
<dbReference type="KEGG" id="ehx:EMIHUDRAFT_211537"/>
<name>A0A0D3IAM3_EMIH1</name>
<dbReference type="GeneID" id="17254459"/>
<accession>A0A0D3IAM3</accession>
<dbReference type="EnsemblProtists" id="EOD15367">
    <property type="protein sequence ID" value="EOD15367"/>
    <property type="gene ID" value="EMIHUDRAFT_211537"/>
</dbReference>
<evidence type="ECO:0000313" key="3">
    <source>
        <dbReference type="Proteomes" id="UP000013827"/>
    </source>
</evidence>
<feature type="region of interest" description="Disordered" evidence="1">
    <location>
        <begin position="141"/>
        <end position="161"/>
    </location>
</feature>
<keyword evidence="3" id="KW-1185">Reference proteome</keyword>
<dbReference type="HOGENOM" id="CLU_1646883_0_0_1"/>
<organism evidence="2 3">
    <name type="scientific">Emiliania huxleyi (strain CCMP1516)</name>
    <dbReference type="NCBI Taxonomy" id="280463"/>
    <lineage>
        <taxon>Eukaryota</taxon>
        <taxon>Haptista</taxon>
        <taxon>Haptophyta</taxon>
        <taxon>Prymnesiophyceae</taxon>
        <taxon>Isochrysidales</taxon>
        <taxon>Noelaerhabdaceae</taxon>
        <taxon>Emiliania</taxon>
    </lineage>
</organism>
<dbReference type="KEGG" id="ehx:EMIHUDRAFT_249116"/>
<dbReference type="Proteomes" id="UP000013827">
    <property type="component" value="Unassembled WGS sequence"/>
</dbReference>
<dbReference type="GeneID" id="17261513"/>
<evidence type="ECO:0008006" key="4">
    <source>
        <dbReference type="Google" id="ProtNLM"/>
    </source>
</evidence>
<dbReference type="EnsemblProtists" id="EOD08308">
    <property type="protein sequence ID" value="EOD08308"/>
    <property type="gene ID" value="EMIHUDRAFT_249116"/>
</dbReference>
<dbReference type="PaxDb" id="2903-EOD08308"/>